<feature type="non-terminal residue" evidence="2">
    <location>
        <position position="1"/>
    </location>
</feature>
<feature type="region of interest" description="Disordered" evidence="1">
    <location>
        <begin position="62"/>
        <end position="86"/>
    </location>
</feature>
<dbReference type="EMBL" id="JARACI010000053">
    <property type="protein sequence ID" value="MDD9204884.1"/>
    <property type="molecule type" value="Genomic_DNA"/>
</dbReference>
<comment type="caution">
    <text evidence="2">The sequence shown here is derived from an EMBL/GenBank/DDBJ whole genome shotgun (WGS) entry which is preliminary data.</text>
</comment>
<evidence type="ECO:0000256" key="1">
    <source>
        <dbReference type="SAM" id="MobiDB-lite"/>
    </source>
</evidence>
<name>A0ABT5TSD1_9MICO</name>
<accession>A0ABT5TSD1</accession>
<organism evidence="2 3">
    <name type="scientific">Georgenia halotolerans</name>
    <dbReference type="NCBI Taxonomy" id="3028317"/>
    <lineage>
        <taxon>Bacteria</taxon>
        <taxon>Bacillati</taxon>
        <taxon>Actinomycetota</taxon>
        <taxon>Actinomycetes</taxon>
        <taxon>Micrococcales</taxon>
        <taxon>Bogoriellaceae</taxon>
        <taxon>Georgenia</taxon>
    </lineage>
</organism>
<dbReference type="Proteomes" id="UP001165561">
    <property type="component" value="Unassembled WGS sequence"/>
</dbReference>
<reference evidence="2" key="1">
    <citation type="submission" date="2023-02" db="EMBL/GenBank/DDBJ databases">
        <title>Georgenia sp.10Sc9-8, isolated from a soil sample collected from the Taklamakan desert.</title>
        <authorList>
            <person name="Liu S."/>
        </authorList>
    </citation>
    <scope>NUCLEOTIDE SEQUENCE</scope>
    <source>
        <strain evidence="2">10Sc9-8</strain>
    </source>
</reference>
<evidence type="ECO:0000313" key="3">
    <source>
        <dbReference type="Proteomes" id="UP001165561"/>
    </source>
</evidence>
<proteinExistence type="predicted"/>
<feature type="non-terminal residue" evidence="2">
    <location>
        <position position="86"/>
    </location>
</feature>
<sequence length="86" mass="8874">ARARLTDLLAVLGPYAANGIPVVGVEPSCTAVLRSDLVDLLPDDPRAAMVAGATHTLAELLTDPQIGPGPRWQPPSLDGVEVVAQP</sequence>
<protein>
    <submittedName>
        <fullName evidence="2">Uncharacterized protein</fullName>
    </submittedName>
</protein>
<evidence type="ECO:0000313" key="2">
    <source>
        <dbReference type="EMBL" id="MDD9204884.1"/>
    </source>
</evidence>
<gene>
    <name evidence="2" type="ORF">PU560_00225</name>
</gene>
<keyword evidence="3" id="KW-1185">Reference proteome</keyword>